<dbReference type="SUPFAM" id="SSF51445">
    <property type="entry name" value="(Trans)glycosidases"/>
    <property type="match status" value="1"/>
</dbReference>
<evidence type="ECO:0000313" key="2">
    <source>
        <dbReference type="EMBL" id="WED66121.1"/>
    </source>
</evidence>
<dbReference type="InterPro" id="IPR017853">
    <property type="entry name" value="GH"/>
</dbReference>
<keyword evidence="3" id="KW-1185">Reference proteome</keyword>
<dbReference type="RefSeq" id="WP_330931312.1">
    <property type="nucleotide sequence ID" value="NZ_CP119075.1"/>
</dbReference>
<dbReference type="InterPro" id="IPR013785">
    <property type="entry name" value="Aldolase_TIM"/>
</dbReference>
<dbReference type="Proteomes" id="UP001218638">
    <property type="component" value="Chromosome"/>
</dbReference>
<dbReference type="AlphaFoldDB" id="A0AAF0I6J1"/>
<gene>
    <name evidence="2" type="ORF">PXH66_04590</name>
</gene>
<dbReference type="InterPro" id="IPR004352">
    <property type="entry name" value="GH114_TIM-barrel"/>
</dbReference>
<dbReference type="Pfam" id="PF03537">
    <property type="entry name" value="Glyco_hydro_114"/>
    <property type="match status" value="1"/>
</dbReference>
<dbReference type="Gene3D" id="3.20.20.70">
    <property type="entry name" value="Aldolase class I"/>
    <property type="match status" value="1"/>
</dbReference>
<organism evidence="2 3">
    <name type="scientific">Synoicihabitans lomoniglobus</name>
    <dbReference type="NCBI Taxonomy" id="2909285"/>
    <lineage>
        <taxon>Bacteria</taxon>
        <taxon>Pseudomonadati</taxon>
        <taxon>Verrucomicrobiota</taxon>
        <taxon>Opitutia</taxon>
        <taxon>Opitutales</taxon>
        <taxon>Opitutaceae</taxon>
        <taxon>Synoicihabitans</taxon>
    </lineage>
</organism>
<dbReference type="EMBL" id="CP119075">
    <property type="protein sequence ID" value="WED66121.1"/>
    <property type="molecule type" value="Genomic_DNA"/>
</dbReference>
<dbReference type="SUPFAM" id="SSF88713">
    <property type="entry name" value="Glycoside hydrolase/deacetylase"/>
    <property type="match status" value="1"/>
</dbReference>
<dbReference type="PANTHER" id="PTHR35882">
    <property type="entry name" value="PELA"/>
    <property type="match status" value="1"/>
</dbReference>
<reference evidence="2" key="1">
    <citation type="submission" date="2023-03" db="EMBL/GenBank/DDBJ databases">
        <title>Lomoglobus Profundus gen. nov., sp. nov., a novel member of the phylum Verrucomicrobia, isolated from deep-marine sediment of South China Sea.</title>
        <authorList>
            <person name="Ahmad T."/>
            <person name="Ishaq S.E."/>
            <person name="Wang F."/>
        </authorList>
    </citation>
    <scope>NUCLEOTIDE SEQUENCE</scope>
    <source>
        <strain evidence="2">LMO-M01</strain>
    </source>
</reference>
<dbReference type="CDD" id="cd10922">
    <property type="entry name" value="CE4_PelA_like_C"/>
    <property type="match status" value="1"/>
</dbReference>
<accession>A0AAF0I6J1</accession>
<protein>
    <submittedName>
        <fullName evidence="2">Endo alpha-1,4 polygalactosaminidase</fullName>
    </submittedName>
</protein>
<dbReference type="PANTHER" id="PTHR35882:SF2">
    <property type="entry name" value="PELA"/>
    <property type="match status" value="1"/>
</dbReference>
<evidence type="ECO:0000259" key="1">
    <source>
        <dbReference type="Pfam" id="PF03537"/>
    </source>
</evidence>
<dbReference type="GO" id="GO:0005975">
    <property type="term" value="P:carbohydrate metabolic process"/>
    <property type="evidence" value="ECO:0007669"/>
    <property type="project" value="InterPro"/>
</dbReference>
<dbReference type="KEGG" id="slom:PXH66_04590"/>
<evidence type="ECO:0000313" key="3">
    <source>
        <dbReference type="Proteomes" id="UP001218638"/>
    </source>
</evidence>
<sequence length="941" mass="105021">MNYRRFSVVFALVFAWWHLGATPTSFYVNYDAQVPVAPLRLHPLSIVHPEAEVDLSAAHAEGNRVLAYLSVGEIAADASYRPEALERGLRLRGKNEIWDSDLIDLSDERWVDLLVDEFARAAVGRGFDGFFLDTLDSVESDGRAGAVALVRRLRQLQPQAMIVANRGFDLLPDLQDVVDGVLVESVFGTFDFNDRRYRPVAANDTAVLVERLHALKSEGYEVFVLDYADPTDEPTARNIASRIGAEGWHALVATPDLRGTVLAPWRDVGRRVFSFYGNLSADPTDRVQWPAESFTGLRLQAALEWLGYEVDYGKVEAGRALPQLGVETVAIILPRAWEYPESEESRVLDWLVAQRESGRRILIFGAVPFQDEAVRRRFFEVFGIGGSGRMIWPVRNLREVVSDPAIMAGAEYQSRGRPIQIPDLQAPRDSHVMRSVVASTPTGEEVRLDALFATGWGGVALDPYLTFQRPDFQELWQFDLFAYLEAVLGRLPGPVPDATTREGRRMLMSHIDGDGFINRSEVEVGHSSAQVVRDHILTQYPIPITVSVVEAEVTGAVKGSSPEAARQFERTARSIFALPNVQVASHSYSHPFMWIANDRNAGLYDRPNLELNVPYPNMDLEREIAGSVDYINRTLAPPDKPVEVFLWSGNCRPPPTALRQVRELGLLAMNGGDTVISRRTPTLNGVAPRTMPWHDELQVFAPAQNENVYTNNWRGPFFGTFIHVIDTFERTESPRRLKPVDIYYHFYSGDYFASLRALETVHDWAMAQPLHAMKVSDYIRIAQDARAVRVYSNAEDSWALVGDGALRSYRVPAAWAPRIDLTASSGITGWSVQGAEAFVHTTGRRVTQLVLAPAEDEPSTRARLESSTGGIEFTDRRARRLHFAVRDLRPVTVVLAGWPSDIELEVEVDDTRSRMRSGVDGRVTLSLPAVAEVRVEAAPAP</sequence>
<feature type="domain" description="Glycoside-hydrolase family GH114 TIM-barrel" evidence="1">
    <location>
        <begin position="54"/>
        <end position="257"/>
    </location>
</feature>
<dbReference type="InterPro" id="IPR011330">
    <property type="entry name" value="Glyco_hydro/deAcase_b/a-brl"/>
</dbReference>
<proteinExistence type="predicted"/>
<name>A0AAF0I6J1_9BACT</name>